<comment type="caution">
    <text evidence="2">The sequence shown here is derived from an EMBL/GenBank/DDBJ whole genome shotgun (WGS) entry which is preliminary data.</text>
</comment>
<feature type="binding site" evidence="1">
    <location>
        <position position="111"/>
    </location>
    <ligand>
        <name>S-adenosyl-L-methionine</name>
        <dbReference type="ChEBI" id="CHEBI:59789"/>
    </ligand>
</feature>
<keyword evidence="1 2" id="KW-0489">Methyltransferase</keyword>
<feature type="active site" description="Proton acceptor" evidence="1">
    <location>
        <position position="155"/>
    </location>
</feature>
<gene>
    <name evidence="1" type="primary">rlmJ</name>
    <name evidence="2" type="ORF">ACFOHL_08140</name>
</gene>
<sequence length="288" mass="32633">MLSYQHKYHAGNHADVFKHLALIALLSKFNRKSKPYFYLDTHAGAGQYALSSQGEHQDTYAFTQLSFEHASEVLQGYKAIIEQYKNANKYPGSPALAISMAREQDKFHFNELASEIYRELKYFVHRAGSTHQRNGFEVLKGLMPPKPNRGMVLIDPPYENADEYDEVSNAVEDALKKWPNGTFAIWYPVLSSTRVNRKTKALEKTPKAGLAEKMLLNLSQRLEQPILVAQFGFCNEDSNIGMYASGLCIVNPPYELDETLNTILMILDSEVSENGAKGSRVYWLNEPK</sequence>
<evidence type="ECO:0000313" key="2">
    <source>
        <dbReference type="EMBL" id="MFC3121590.1"/>
    </source>
</evidence>
<evidence type="ECO:0000313" key="3">
    <source>
        <dbReference type="Proteomes" id="UP001595478"/>
    </source>
</evidence>
<keyword evidence="1" id="KW-0949">S-adenosyl-L-methionine</keyword>
<dbReference type="EMBL" id="JBHRSW010000014">
    <property type="protein sequence ID" value="MFC3121590.1"/>
    <property type="molecule type" value="Genomic_DNA"/>
</dbReference>
<proteinExistence type="inferred from homology"/>
<reference evidence="3" key="1">
    <citation type="journal article" date="2019" name="Int. J. Syst. Evol. Microbiol.">
        <title>The Global Catalogue of Microorganisms (GCM) 10K type strain sequencing project: providing services to taxonomists for standard genome sequencing and annotation.</title>
        <authorList>
            <consortium name="The Broad Institute Genomics Platform"/>
            <consortium name="The Broad Institute Genome Sequencing Center for Infectious Disease"/>
            <person name="Wu L."/>
            <person name="Ma J."/>
        </authorList>
    </citation>
    <scope>NUCLEOTIDE SEQUENCE [LARGE SCALE GENOMIC DNA]</scope>
    <source>
        <strain evidence="3">KCTC 52473</strain>
    </source>
</reference>
<keyword evidence="1" id="KW-0698">rRNA processing</keyword>
<feature type="binding site" evidence="1">
    <location>
        <position position="19"/>
    </location>
    <ligand>
        <name>S-adenosyl-L-methionine</name>
        <dbReference type="ChEBI" id="CHEBI:59789"/>
    </ligand>
</feature>
<dbReference type="EC" id="2.1.1.266" evidence="1"/>
<dbReference type="HAMAP" id="MF_00934">
    <property type="entry name" value="23SrRNA_methyltr_J"/>
    <property type="match status" value="1"/>
</dbReference>
<dbReference type="SUPFAM" id="SSF53335">
    <property type="entry name" value="S-adenosyl-L-methionine-dependent methyltransferases"/>
    <property type="match status" value="1"/>
</dbReference>
<dbReference type="GO" id="GO:0036307">
    <property type="term" value="F:23S rRNA (adenine(2030)-N(6))-methyltransferase activity"/>
    <property type="evidence" value="ECO:0007669"/>
    <property type="project" value="UniProtKB-EC"/>
</dbReference>
<name>A0ABV7FN85_9ALTE</name>
<comment type="catalytic activity">
    <reaction evidence="1">
        <text>adenosine(2030) in 23S rRNA + S-adenosyl-L-methionine = N(6)-methyladenosine(2030) in 23S rRNA + S-adenosyl-L-homocysteine + H(+)</text>
        <dbReference type="Rhea" id="RHEA:43736"/>
        <dbReference type="Rhea" id="RHEA-COMP:10668"/>
        <dbReference type="Rhea" id="RHEA-COMP:10669"/>
        <dbReference type="ChEBI" id="CHEBI:15378"/>
        <dbReference type="ChEBI" id="CHEBI:57856"/>
        <dbReference type="ChEBI" id="CHEBI:59789"/>
        <dbReference type="ChEBI" id="CHEBI:74411"/>
        <dbReference type="ChEBI" id="CHEBI:74449"/>
        <dbReference type="EC" id="2.1.1.266"/>
    </reaction>
</comment>
<evidence type="ECO:0000256" key="1">
    <source>
        <dbReference type="HAMAP-Rule" id="MF_00934"/>
    </source>
</evidence>
<feature type="site" description="Interaction with substrate rRNA" evidence="1">
    <location>
        <position position="4"/>
    </location>
</feature>
<feature type="binding site" evidence="1">
    <location>
        <position position="155"/>
    </location>
    <ligand>
        <name>S-adenosyl-L-methionine</name>
        <dbReference type="ChEBI" id="CHEBI:59789"/>
    </ligand>
</feature>
<dbReference type="Gene3D" id="3.40.50.150">
    <property type="entry name" value="Vaccinia Virus protein VP39"/>
    <property type="match status" value="1"/>
</dbReference>
<dbReference type="InterPro" id="IPR029063">
    <property type="entry name" value="SAM-dependent_MTases_sf"/>
</dbReference>
<organism evidence="2 3">
    <name type="scientific">Agaribacter flavus</name>
    <dbReference type="NCBI Taxonomy" id="1902781"/>
    <lineage>
        <taxon>Bacteria</taxon>
        <taxon>Pseudomonadati</taxon>
        <taxon>Pseudomonadota</taxon>
        <taxon>Gammaproteobacteria</taxon>
        <taxon>Alteromonadales</taxon>
        <taxon>Alteromonadaceae</taxon>
        <taxon>Agaribacter</taxon>
    </lineage>
</organism>
<dbReference type="Proteomes" id="UP001595478">
    <property type="component" value="Unassembled WGS sequence"/>
</dbReference>
<feature type="binding site" evidence="1">
    <location>
        <position position="93"/>
    </location>
    <ligand>
        <name>S-adenosyl-L-methionine</name>
        <dbReference type="ChEBI" id="CHEBI:59789"/>
    </ligand>
</feature>
<comment type="subunit">
    <text evidence="1">Monomer.</text>
</comment>
<accession>A0ABV7FN85</accession>
<comment type="similarity">
    <text evidence="1">Belongs to the RlmJ family.</text>
</comment>
<keyword evidence="1 2" id="KW-0808">Transferase</keyword>
<dbReference type="RefSeq" id="WP_376919728.1">
    <property type="nucleotide sequence ID" value="NZ_JBHRSW010000014.1"/>
</dbReference>
<keyword evidence="1" id="KW-0694">RNA-binding</keyword>
<dbReference type="Pfam" id="PF04378">
    <property type="entry name" value="RsmJ"/>
    <property type="match status" value="1"/>
</dbReference>
<keyword evidence="3" id="KW-1185">Reference proteome</keyword>
<dbReference type="PANTHER" id="PTHR37426:SF1">
    <property type="entry name" value="RIBOSOMAL RNA LARGE SUBUNIT METHYLTRANSFERASE J"/>
    <property type="match status" value="1"/>
</dbReference>
<feature type="binding site" evidence="1">
    <location>
        <position position="42"/>
    </location>
    <ligand>
        <name>S-adenosyl-L-methionine</name>
        <dbReference type="ChEBI" id="CHEBI:59789"/>
    </ligand>
</feature>
<dbReference type="InterPro" id="IPR007473">
    <property type="entry name" value="RlmJ"/>
</dbReference>
<protein>
    <recommendedName>
        <fullName evidence="1">Ribosomal RNA large subunit methyltransferase J</fullName>
        <ecNumber evidence="1">2.1.1.266</ecNumber>
    </recommendedName>
    <alternativeName>
        <fullName evidence="1">23S rRNA (adenine(2030)-N6)-methyltransferase</fullName>
    </alternativeName>
    <alternativeName>
        <fullName evidence="1">23S rRNA m6A2030 methyltransferase</fullName>
    </alternativeName>
</protein>
<dbReference type="PANTHER" id="PTHR37426">
    <property type="entry name" value="RIBOSOMAL RNA LARGE SUBUNIT METHYLTRANSFERASE J"/>
    <property type="match status" value="1"/>
</dbReference>
<feature type="binding site" evidence="1">
    <location>
        <begin position="134"/>
        <end position="135"/>
    </location>
    <ligand>
        <name>S-adenosyl-L-methionine</name>
        <dbReference type="ChEBI" id="CHEBI:59789"/>
    </ligand>
</feature>
<comment type="function">
    <text evidence="1">Specifically methylates the adenine in position 2030 of 23S rRNA.</text>
</comment>